<dbReference type="HOGENOM" id="CLU_2442388_0_0_1"/>
<comment type="caution">
    <text evidence="1">The sequence shown here is derived from an EMBL/GenBank/DDBJ whole genome shotgun (WGS) entry which is preliminary data.</text>
</comment>
<dbReference type="Proteomes" id="UP000011668">
    <property type="component" value="Unassembled WGS sequence"/>
</dbReference>
<dbReference type="OrthoDB" id="337581at2759"/>
<organism evidence="1 2">
    <name type="scientific">Thanatephorus cucumeris (strain AG1-IA)</name>
    <name type="common">Rice sheath blight fungus</name>
    <name type="synonym">Rhizoctonia solani</name>
    <dbReference type="NCBI Taxonomy" id="983506"/>
    <lineage>
        <taxon>Eukaryota</taxon>
        <taxon>Fungi</taxon>
        <taxon>Dikarya</taxon>
        <taxon>Basidiomycota</taxon>
        <taxon>Agaricomycotina</taxon>
        <taxon>Agaricomycetes</taxon>
        <taxon>Cantharellales</taxon>
        <taxon>Ceratobasidiaceae</taxon>
        <taxon>Rhizoctonia</taxon>
        <taxon>Rhizoctonia solani AG-1</taxon>
    </lineage>
</organism>
<gene>
    <name evidence="1" type="ORF">AG1IA_03490</name>
</gene>
<sequence>MLVIRLVHQNREFIQVTGSNGVHHVFLDLMDVRIDVKDEGNSIDTTVLDPGIATIWCSCETYLTRLLMSVEGQMVGPINPFSTIDIKQAH</sequence>
<accession>L8WWU4</accession>
<dbReference type="AlphaFoldDB" id="L8WWU4"/>
<evidence type="ECO:0000313" key="1">
    <source>
        <dbReference type="EMBL" id="ELU42470.1"/>
    </source>
</evidence>
<protein>
    <submittedName>
        <fullName evidence="1">Uncharacterized protein</fullName>
    </submittedName>
</protein>
<name>L8WWU4_THACA</name>
<reference evidence="1 2" key="1">
    <citation type="journal article" date="2013" name="Nat. Commun.">
        <title>The evolution and pathogenic mechanisms of the rice sheath blight pathogen.</title>
        <authorList>
            <person name="Zheng A."/>
            <person name="Lin R."/>
            <person name="Xu L."/>
            <person name="Qin P."/>
            <person name="Tang C."/>
            <person name="Ai P."/>
            <person name="Zhang D."/>
            <person name="Liu Y."/>
            <person name="Sun Z."/>
            <person name="Feng H."/>
            <person name="Wang Y."/>
            <person name="Chen Y."/>
            <person name="Liang X."/>
            <person name="Fu R."/>
            <person name="Li Q."/>
            <person name="Zhang J."/>
            <person name="Yu X."/>
            <person name="Xie Z."/>
            <person name="Ding L."/>
            <person name="Guan P."/>
            <person name="Tang J."/>
            <person name="Liang Y."/>
            <person name="Wang S."/>
            <person name="Deng Q."/>
            <person name="Li S."/>
            <person name="Zhu J."/>
            <person name="Wang L."/>
            <person name="Liu H."/>
            <person name="Li P."/>
        </authorList>
    </citation>
    <scope>NUCLEOTIDE SEQUENCE [LARGE SCALE GENOMIC DNA]</scope>
    <source>
        <strain evidence="2">AG-1 IA</strain>
    </source>
</reference>
<keyword evidence="2" id="KW-1185">Reference proteome</keyword>
<proteinExistence type="predicted"/>
<dbReference type="EMBL" id="AFRT01000802">
    <property type="protein sequence ID" value="ELU42470.1"/>
    <property type="molecule type" value="Genomic_DNA"/>
</dbReference>
<evidence type="ECO:0000313" key="2">
    <source>
        <dbReference type="Proteomes" id="UP000011668"/>
    </source>
</evidence>